<protein>
    <recommendedName>
        <fullName evidence="4">Ribosome biogenesis protein SLX9</fullName>
    </recommendedName>
</protein>
<reference evidence="2 3" key="1">
    <citation type="submission" date="2016-10" db="EMBL/GenBank/DDBJ databases">
        <authorList>
            <person name="Varghese N."/>
        </authorList>
    </citation>
    <scope>NUCLEOTIDE SEQUENCE [LARGE SCALE GENOMIC DNA]</scope>
</reference>
<feature type="compositionally biased region" description="Basic and acidic residues" evidence="1">
    <location>
        <begin position="69"/>
        <end position="86"/>
    </location>
</feature>
<feature type="compositionally biased region" description="Polar residues" evidence="1">
    <location>
        <begin position="38"/>
        <end position="50"/>
    </location>
</feature>
<name>A0A1Y6M3V8_ZYMTR</name>
<dbReference type="EMBL" id="LT882688">
    <property type="protein sequence ID" value="SMY29691.1"/>
    <property type="molecule type" value="Genomic_DNA"/>
</dbReference>
<feature type="region of interest" description="Disordered" evidence="1">
    <location>
        <begin position="189"/>
        <end position="228"/>
    </location>
</feature>
<proteinExistence type="predicted"/>
<evidence type="ECO:0008006" key="4">
    <source>
        <dbReference type="Google" id="ProtNLM"/>
    </source>
</evidence>
<evidence type="ECO:0000313" key="3">
    <source>
        <dbReference type="Proteomes" id="UP000215453"/>
    </source>
</evidence>
<dbReference type="Proteomes" id="UP000215453">
    <property type="component" value="Chromosome 13"/>
</dbReference>
<feature type="region of interest" description="Disordered" evidence="1">
    <location>
        <begin position="1"/>
        <end position="95"/>
    </location>
</feature>
<accession>A0A1Y6M3V8</accession>
<evidence type="ECO:0000313" key="2">
    <source>
        <dbReference type="EMBL" id="SMY29691.1"/>
    </source>
</evidence>
<dbReference type="AlphaFoldDB" id="A0A1Y6M3V8"/>
<gene>
    <name evidence="2" type="ORF">ZT1A5_G11140</name>
</gene>
<feature type="region of interest" description="Disordered" evidence="1">
    <location>
        <begin position="113"/>
        <end position="159"/>
    </location>
</feature>
<organism evidence="2 3">
    <name type="scientific">Zymoseptoria tritici ST99CH_1A5</name>
    <dbReference type="NCBI Taxonomy" id="1276529"/>
    <lineage>
        <taxon>Eukaryota</taxon>
        <taxon>Fungi</taxon>
        <taxon>Dikarya</taxon>
        <taxon>Ascomycota</taxon>
        <taxon>Pezizomycotina</taxon>
        <taxon>Dothideomycetes</taxon>
        <taxon>Dothideomycetidae</taxon>
        <taxon>Mycosphaerellales</taxon>
        <taxon>Mycosphaerellaceae</taxon>
        <taxon>Zymoseptoria</taxon>
    </lineage>
</organism>
<feature type="compositionally biased region" description="Basic residues" evidence="1">
    <location>
        <begin position="12"/>
        <end position="25"/>
    </location>
</feature>
<sequence length="228" mass="24951">MAPKARAPAPKRPAKSNHRAPKPKGPHAASTALRNIPTERTANPNPTTKPSIPKFDPNTNIGKALRFRAQVEKAKKARARELEPSKRPLPPPDEFDLEAVEQETKARKVAMRARTANMGGRVVRGVPMTTQQKRVHFQKQVARREKKKKKVEGGAGEVGAGEDEVAGAFIVEQTVPGSKSDMWARYHKQQRGGGEVVRNDARAKGPGVESVLKAQGGGFQPLRWEQEG</sequence>
<evidence type="ECO:0000256" key="1">
    <source>
        <dbReference type="SAM" id="MobiDB-lite"/>
    </source>
</evidence>